<accession>A0ABW0MJC9</accession>
<dbReference type="SUPFAM" id="SSF81901">
    <property type="entry name" value="HCP-like"/>
    <property type="match status" value="1"/>
</dbReference>
<protein>
    <submittedName>
        <fullName evidence="2">Tetratricopeptide repeat protein</fullName>
    </submittedName>
</protein>
<evidence type="ECO:0000313" key="2">
    <source>
        <dbReference type="EMBL" id="MFC5478190.1"/>
    </source>
</evidence>
<organism evidence="2 3">
    <name type="scientific">Massilia suwonensis</name>
    <dbReference type="NCBI Taxonomy" id="648895"/>
    <lineage>
        <taxon>Bacteria</taxon>
        <taxon>Pseudomonadati</taxon>
        <taxon>Pseudomonadota</taxon>
        <taxon>Betaproteobacteria</taxon>
        <taxon>Burkholderiales</taxon>
        <taxon>Oxalobacteraceae</taxon>
        <taxon>Telluria group</taxon>
        <taxon>Massilia</taxon>
    </lineage>
</organism>
<dbReference type="EMBL" id="JBHSMR010000013">
    <property type="protein sequence ID" value="MFC5478190.1"/>
    <property type="molecule type" value="Genomic_DNA"/>
</dbReference>
<dbReference type="Proteomes" id="UP001596101">
    <property type="component" value="Unassembled WGS sequence"/>
</dbReference>
<dbReference type="InterPro" id="IPR011990">
    <property type="entry name" value="TPR-like_helical_dom_sf"/>
</dbReference>
<evidence type="ECO:0000313" key="3">
    <source>
        <dbReference type="Proteomes" id="UP001596101"/>
    </source>
</evidence>
<dbReference type="Gene3D" id="1.25.40.10">
    <property type="entry name" value="Tetratricopeptide repeat domain"/>
    <property type="match status" value="1"/>
</dbReference>
<comment type="caution">
    <text evidence="2">The sequence shown here is derived from an EMBL/GenBank/DDBJ whole genome shotgun (WGS) entry which is preliminary data.</text>
</comment>
<name>A0ABW0MJC9_9BURK</name>
<feature type="chain" id="PRO_5046713929" evidence="1">
    <location>
        <begin position="17"/>
        <end position="125"/>
    </location>
</feature>
<feature type="signal peptide" evidence="1">
    <location>
        <begin position="1"/>
        <end position="16"/>
    </location>
</feature>
<dbReference type="SMART" id="SM00671">
    <property type="entry name" value="SEL1"/>
    <property type="match status" value="2"/>
</dbReference>
<dbReference type="Pfam" id="PF08238">
    <property type="entry name" value="Sel1"/>
    <property type="match status" value="2"/>
</dbReference>
<dbReference type="PANTHER" id="PTHR43628:SF1">
    <property type="entry name" value="CHITIN SYNTHASE REGULATORY FACTOR 2-RELATED"/>
    <property type="match status" value="1"/>
</dbReference>
<dbReference type="RefSeq" id="WP_379753441.1">
    <property type="nucleotide sequence ID" value="NZ_JBHSMR010000013.1"/>
</dbReference>
<gene>
    <name evidence="2" type="ORF">ACFPQ5_08315</name>
</gene>
<reference evidence="3" key="1">
    <citation type="journal article" date="2019" name="Int. J. Syst. Evol. Microbiol.">
        <title>The Global Catalogue of Microorganisms (GCM) 10K type strain sequencing project: providing services to taxonomists for standard genome sequencing and annotation.</title>
        <authorList>
            <consortium name="The Broad Institute Genomics Platform"/>
            <consortium name="The Broad Institute Genome Sequencing Center for Infectious Disease"/>
            <person name="Wu L."/>
            <person name="Ma J."/>
        </authorList>
    </citation>
    <scope>NUCLEOTIDE SEQUENCE [LARGE SCALE GENOMIC DNA]</scope>
    <source>
        <strain evidence="3">CCUG 43111</strain>
    </source>
</reference>
<dbReference type="PANTHER" id="PTHR43628">
    <property type="entry name" value="ACTIVATOR OF C KINASE PROTEIN 1-RELATED"/>
    <property type="match status" value="1"/>
</dbReference>
<dbReference type="InterPro" id="IPR006597">
    <property type="entry name" value="Sel1-like"/>
</dbReference>
<sequence length="125" mass="13272">MRALLLALALASAAQAAEPVRNAQAAYQQALGYRNGTGVAPDAAQAARLMEQAARAGLPQAMFTLSNMLAAGEGVPRDEAAARRWLEQAAEAGHPAALQELALREPDPRKAELLMRQAEHALQHQ</sequence>
<proteinExistence type="predicted"/>
<keyword evidence="1" id="KW-0732">Signal</keyword>
<evidence type="ECO:0000256" key="1">
    <source>
        <dbReference type="SAM" id="SignalP"/>
    </source>
</evidence>
<dbReference type="InterPro" id="IPR052945">
    <property type="entry name" value="Mitotic_Regulator"/>
</dbReference>
<keyword evidence="3" id="KW-1185">Reference proteome</keyword>